<evidence type="ECO:0000256" key="1">
    <source>
        <dbReference type="ARBA" id="ARBA00023015"/>
    </source>
</evidence>
<comment type="caution">
    <text evidence="5">The sequence shown here is derived from an EMBL/GenBank/DDBJ whole genome shotgun (WGS) entry which is preliminary data.</text>
</comment>
<dbReference type="Pfam" id="PF01638">
    <property type="entry name" value="HxlR"/>
    <property type="match status" value="1"/>
</dbReference>
<keyword evidence="2" id="KW-0238">DNA-binding</keyword>
<evidence type="ECO:0000313" key="5">
    <source>
        <dbReference type="EMBL" id="RXR21412.1"/>
    </source>
</evidence>
<organism evidence="5 6">
    <name type="scientific">Flavobacterium amnicola</name>
    <dbReference type="NCBI Taxonomy" id="2506422"/>
    <lineage>
        <taxon>Bacteria</taxon>
        <taxon>Pseudomonadati</taxon>
        <taxon>Bacteroidota</taxon>
        <taxon>Flavobacteriia</taxon>
        <taxon>Flavobacteriales</taxon>
        <taxon>Flavobacteriaceae</taxon>
        <taxon>Flavobacterium</taxon>
    </lineage>
</organism>
<dbReference type="SUPFAM" id="SSF46785">
    <property type="entry name" value="Winged helix' DNA-binding domain"/>
    <property type="match status" value="1"/>
</dbReference>
<evidence type="ECO:0000313" key="6">
    <source>
        <dbReference type="Proteomes" id="UP000290283"/>
    </source>
</evidence>
<keyword evidence="1" id="KW-0805">Transcription regulation</keyword>
<accession>A0A4Q1K730</accession>
<protein>
    <submittedName>
        <fullName evidence="5">Transcriptional regulator</fullName>
    </submittedName>
</protein>
<dbReference type="Gene3D" id="1.10.10.10">
    <property type="entry name" value="Winged helix-like DNA-binding domain superfamily/Winged helix DNA-binding domain"/>
    <property type="match status" value="1"/>
</dbReference>
<proteinExistence type="predicted"/>
<evidence type="ECO:0000256" key="2">
    <source>
        <dbReference type="ARBA" id="ARBA00023125"/>
    </source>
</evidence>
<dbReference type="EMBL" id="SBKO01000001">
    <property type="protein sequence ID" value="RXR21412.1"/>
    <property type="molecule type" value="Genomic_DNA"/>
</dbReference>
<dbReference type="GO" id="GO:0003677">
    <property type="term" value="F:DNA binding"/>
    <property type="evidence" value="ECO:0007669"/>
    <property type="project" value="UniProtKB-KW"/>
</dbReference>
<evidence type="ECO:0000259" key="4">
    <source>
        <dbReference type="PROSITE" id="PS51118"/>
    </source>
</evidence>
<reference evidence="6" key="1">
    <citation type="submission" date="2019-01" db="EMBL/GenBank/DDBJ databases">
        <title>Cytophagaceae bacterium strain CAR-16.</title>
        <authorList>
            <person name="Chen W.-M."/>
        </authorList>
    </citation>
    <scope>NUCLEOTIDE SEQUENCE [LARGE SCALE GENOMIC DNA]</scope>
    <source>
        <strain evidence="6">LLJ-11</strain>
    </source>
</reference>
<name>A0A4Q1K730_9FLAO</name>
<evidence type="ECO:0000256" key="3">
    <source>
        <dbReference type="ARBA" id="ARBA00023163"/>
    </source>
</evidence>
<keyword evidence="3" id="KW-0804">Transcription</keyword>
<dbReference type="PANTHER" id="PTHR33204:SF29">
    <property type="entry name" value="TRANSCRIPTIONAL REGULATOR"/>
    <property type="match status" value="1"/>
</dbReference>
<dbReference type="InterPro" id="IPR002577">
    <property type="entry name" value="HTH_HxlR"/>
</dbReference>
<feature type="domain" description="HTH hxlR-type" evidence="4">
    <location>
        <begin position="21"/>
        <end position="118"/>
    </location>
</feature>
<dbReference type="PANTHER" id="PTHR33204">
    <property type="entry name" value="TRANSCRIPTIONAL REGULATOR, MARR FAMILY"/>
    <property type="match status" value="1"/>
</dbReference>
<dbReference type="InterPro" id="IPR036388">
    <property type="entry name" value="WH-like_DNA-bd_sf"/>
</dbReference>
<dbReference type="InterPro" id="IPR036390">
    <property type="entry name" value="WH_DNA-bd_sf"/>
</dbReference>
<keyword evidence="6" id="KW-1185">Reference proteome</keyword>
<sequence length="118" mass="13247">MKMIKEASTNNENRKAISAVCPVSFALEKVGGRWKPLILWNLRNGKLRYSELKKAIPPITEKMLIQHLKQLEADNLVSRTVVEVMPPHVDYNLTRSGVELLPALAALADWGVRNSNSL</sequence>
<dbReference type="AlphaFoldDB" id="A0A4Q1K730"/>
<dbReference type="OrthoDB" id="9797599at2"/>
<gene>
    <name evidence="5" type="ORF">EQG63_03450</name>
</gene>
<dbReference type="PROSITE" id="PS51118">
    <property type="entry name" value="HTH_HXLR"/>
    <property type="match status" value="1"/>
</dbReference>
<dbReference type="Proteomes" id="UP000290283">
    <property type="component" value="Unassembled WGS sequence"/>
</dbReference>